<dbReference type="PANTHER" id="PTHR11005">
    <property type="entry name" value="LYSOSOMAL ACID LIPASE-RELATED"/>
    <property type="match status" value="1"/>
</dbReference>
<proteinExistence type="predicted"/>
<accession>A0ABN7A585</accession>
<reference evidence="1 2" key="1">
    <citation type="submission" date="2023-09" db="EMBL/GenBank/DDBJ databases">
        <title>Nesidiocoris tenuis whole genome shotgun sequence.</title>
        <authorList>
            <person name="Shibata T."/>
            <person name="Shimoda M."/>
            <person name="Kobayashi T."/>
            <person name="Uehara T."/>
        </authorList>
    </citation>
    <scope>NUCLEOTIDE SEQUENCE [LARGE SCALE GENOMIC DNA]</scope>
    <source>
        <strain evidence="1 2">Japan</strain>
    </source>
</reference>
<gene>
    <name evidence="1" type="ORF">NTJ_00141</name>
</gene>
<name>A0ABN7A585_9HEMI</name>
<dbReference type="Proteomes" id="UP001307889">
    <property type="component" value="Chromosome 1"/>
</dbReference>
<evidence type="ECO:0000313" key="2">
    <source>
        <dbReference type="Proteomes" id="UP001307889"/>
    </source>
</evidence>
<organism evidence="1 2">
    <name type="scientific">Nesidiocoris tenuis</name>
    <dbReference type="NCBI Taxonomy" id="355587"/>
    <lineage>
        <taxon>Eukaryota</taxon>
        <taxon>Metazoa</taxon>
        <taxon>Ecdysozoa</taxon>
        <taxon>Arthropoda</taxon>
        <taxon>Hexapoda</taxon>
        <taxon>Insecta</taxon>
        <taxon>Pterygota</taxon>
        <taxon>Neoptera</taxon>
        <taxon>Paraneoptera</taxon>
        <taxon>Hemiptera</taxon>
        <taxon>Heteroptera</taxon>
        <taxon>Panheteroptera</taxon>
        <taxon>Cimicomorpha</taxon>
        <taxon>Miridae</taxon>
        <taxon>Dicyphina</taxon>
        <taxon>Nesidiocoris</taxon>
    </lineage>
</organism>
<dbReference type="InterPro" id="IPR029058">
    <property type="entry name" value="AB_hydrolase_fold"/>
</dbReference>
<evidence type="ECO:0000313" key="1">
    <source>
        <dbReference type="EMBL" id="BES87336.1"/>
    </source>
</evidence>
<dbReference type="Gene3D" id="3.40.50.1820">
    <property type="entry name" value="alpha/beta hydrolase"/>
    <property type="match status" value="1"/>
</dbReference>
<dbReference type="EMBL" id="AP028909">
    <property type="protein sequence ID" value="BES87336.1"/>
    <property type="molecule type" value="Genomic_DNA"/>
</dbReference>
<keyword evidence="2" id="KW-1185">Reference proteome</keyword>
<sequence>MGYYDLPAVIDFILGATESKNLAYVGHSQGTTELLTLLATRPEYNEKIRVAALMAPVAFLDRTKGTVRILAAFNGLLSRIAKLLGIYKVLTNSYWIHFVDTTLCEKTAPTILLCENFLFALSGFDRQQFNMSLLPLIADQGPSGASIKQLEHFGQLSNNGGKFTMFDYGRRSNMQRYGTPHPPEYKLSNVKVPVHLHYGLNDWISGVQDVTKLSRLLSNCTVKPVPYPKFMHLDFLWAKDVDKLLYRDMISMIGDR</sequence>
<protein>
    <submittedName>
        <fullName evidence="1">Lipase 3-like</fullName>
    </submittedName>
</protein>
<dbReference type="SUPFAM" id="SSF53474">
    <property type="entry name" value="alpha/beta-Hydrolases"/>
    <property type="match status" value="1"/>
</dbReference>